<dbReference type="Proteomes" id="UP000095281">
    <property type="component" value="Unplaced"/>
</dbReference>
<feature type="compositionally biased region" description="Basic and acidic residues" evidence="4">
    <location>
        <begin position="491"/>
        <end position="500"/>
    </location>
</feature>
<dbReference type="CDD" id="cd00041">
    <property type="entry name" value="CUB"/>
    <property type="match status" value="1"/>
</dbReference>
<evidence type="ECO:0000313" key="9">
    <source>
        <dbReference type="WBParaSite" id="MhA1_Contig765.frz3.gene13"/>
    </source>
</evidence>
<feature type="domain" description="C-type lectin" evidence="7">
    <location>
        <begin position="150"/>
        <end position="269"/>
    </location>
</feature>
<sequence>MLHQQQQQQQQKPKFRLQLEDVGNPQPCPDNPIRLVAARTPQYIYSPYDENKNYPPDTDCQFLIEATDKFHRIHLTIIESDLEEALFTDCNDYVSVRDREDYPAAIASASDSLLVHFHSDSIIQKRGFNISFVQYDIDTCPPDWISDGISSPYCYKQFVLPHILPWYEAQKECNFERANLATFQNEADYAFIVESYSQTHSFPWVGYSDANVEGIYESVDRNVPLWPENFPLKHENEMKDCVYLDWNKRDQIVVYEIDDCRNRRPFLCKKRRDGTEVPVVLPAGMIRRGFRDFTIDYTLLVVVVILALLALIVGCVLFHKYKERNNRIVNIDMNQRLVQQQQSGQPFGNKDQKTAAALARQKAKERERRELREQKYAESSNNHRVGGRGGGGGIATTKSPFESQDSNASFPLQTFQSTFTQRNAGEPSETAADLAEATAAATASQQMREHEATKLHPQQVSAEVVSVDSPPDDDQNSSPRIRMSPNQPFDNEERRKTSEKKIRKGWMGVGGGTTDREDEEEEKDRHNMGYEPDSEEEQEETERQKIRRASKINEGEENFLMEFNDEGRGKEMNGENIGEEELEQYTQHNHMEEESKQYSGLEGEEFKQYKHKNVIESEQFNNQQFKQLESEDSGVQQKVVQVELHEENEEEGLSQFKEKRTKEERINHFEDKMLDSYAIGDHFKAAKVATSAIASAAINIAATEHPIRPPIELMRTTRTISTDKTVKTPPTKIETKDEKIVESGKSSREATREEKEEKREEKETFPEKVSGKTIASTSVKTEGEGTGARIRIKRKTFDRPPPVGPLDNVSAISMDEFWQQQK</sequence>
<keyword evidence="1" id="KW-0677">Repeat</keyword>
<feature type="region of interest" description="Disordered" evidence="4">
    <location>
        <begin position="422"/>
        <end position="573"/>
    </location>
</feature>
<feature type="compositionally biased region" description="Low complexity" evidence="4">
    <location>
        <begin position="430"/>
        <end position="443"/>
    </location>
</feature>
<feature type="compositionally biased region" description="Basic and acidic residues" evidence="4">
    <location>
        <begin position="362"/>
        <end position="376"/>
    </location>
</feature>
<evidence type="ECO:0000256" key="1">
    <source>
        <dbReference type="ARBA" id="ARBA00022737"/>
    </source>
</evidence>
<dbReference type="AlphaFoldDB" id="A0A1I8BYP3"/>
<evidence type="ECO:0000256" key="4">
    <source>
        <dbReference type="SAM" id="MobiDB-lite"/>
    </source>
</evidence>
<dbReference type="OMA" id="ICEMSIS"/>
<keyword evidence="5" id="KW-0812">Transmembrane</keyword>
<dbReference type="Pfam" id="PF00059">
    <property type="entry name" value="Lectin_C"/>
    <property type="match status" value="1"/>
</dbReference>
<dbReference type="SUPFAM" id="SSF49854">
    <property type="entry name" value="Spermadhesin, CUB domain"/>
    <property type="match status" value="1"/>
</dbReference>
<name>A0A1I8BYP3_MELHA</name>
<feature type="region of interest" description="Disordered" evidence="4">
    <location>
        <begin position="360"/>
        <end position="408"/>
    </location>
</feature>
<keyword evidence="8" id="KW-1185">Reference proteome</keyword>
<dbReference type="InterPro" id="IPR016187">
    <property type="entry name" value="CTDL_fold"/>
</dbReference>
<comment type="caution">
    <text evidence="3">Lacks conserved residue(s) required for the propagation of feature annotation.</text>
</comment>
<keyword evidence="5" id="KW-1133">Transmembrane helix</keyword>
<dbReference type="Pfam" id="PF00431">
    <property type="entry name" value="CUB"/>
    <property type="match status" value="1"/>
</dbReference>
<evidence type="ECO:0000256" key="3">
    <source>
        <dbReference type="PROSITE-ProRule" id="PRU00059"/>
    </source>
</evidence>
<dbReference type="InterPro" id="IPR016186">
    <property type="entry name" value="C-type_lectin-like/link_sf"/>
</dbReference>
<dbReference type="InterPro" id="IPR035914">
    <property type="entry name" value="Sperma_CUB_dom_sf"/>
</dbReference>
<dbReference type="PROSITE" id="PS50041">
    <property type="entry name" value="C_TYPE_LECTIN_2"/>
    <property type="match status" value="1"/>
</dbReference>
<keyword evidence="2" id="KW-1015">Disulfide bond</keyword>
<dbReference type="Gene3D" id="3.10.100.10">
    <property type="entry name" value="Mannose-Binding Protein A, subunit A"/>
    <property type="match status" value="1"/>
</dbReference>
<feature type="compositionally biased region" description="Polar residues" evidence="4">
    <location>
        <begin position="396"/>
        <end position="408"/>
    </location>
</feature>
<dbReference type="PROSITE" id="PS01180">
    <property type="entry name" value="CUB"/>
    <property type="match status" value="1"/>
</dbReference>
<accession>A0A1I8BYP3</accession>
<feature type="transmembrane region" description="Helical" evidence="5">
    <location>
        <begin position="297"/>
        <end position="318"/>
    </location>
</feature>
<proteinExistence type="predicted"/>
<protein>
    <submittedName>
        <fullName evidence="9">CUB domain-containing protein</fullName>
    </submittedName>
</protein>
<dbReference type="InterPro" id="IPR001304">
    <property type="entry name" value="C-type_lectin-like"/>
</dbReference>
<keyword evidence="5" id="KW-0472">Membrane</keyword>
<dbReference type="PANTHER" id="PTHR24251">
    <property type="entry name" value="OVOCHYMASE-RELATED"/>
    <property type="match status" value="1"/>
</dbReference>
<dbReference type="SMART" id="SM00042">
    <property type="entry name" value="CUB"/>
    <property type="match status" value="1"/>
</dbReference>
<dbReference type="WBParaSite" id="MhA1_Contig765.frz3.gene13">
    <property type="protein sequence ID" value="MhA1_Contig765.frz3.gene13"/>
    <property type="gene ID" value="MhA1_Contig765.frz3.gene13"/>
</dbReference>
<dbReference type="CDD" id="cd00037">
    <property type="entry name" value="CLECT"/>
    <property type="match status" value="1"/>
</dbReference>
<evidence type="ECO:0000313" key="8">
    <source>
        <dbReference type="Proteomes" id="UP000095281"/>
    </source>
</evidence>
<evidence type="ECO:0000259" key="6">
    <source>
        <dbReference type="PROSITE" id="PS01180"/>
    </source>
</evidence>
<dbReference type="InterPro" id="IPR000859">
    <property type="entry name" value="CUB_dom"/>
</dbReference>
<feature type="domain" description="CUB" evidence="6">
    <location>
        <begin position="28"/>
        <end position="135"/>
    </location>
</feature>
<evidence type="ECO:0000256" key="2">
    <source>
        <dbReference type="ARBA" id="ARBA00023157"/>
    </source>
</evidence>
<evidence type="ECO:0000259" key="7">
    <source>
        <dbReference type="PROSITE" id="PS50041"/>
    </source>
</evidence>
<evidence type="ECO:0000256" key="5">
    <source>
        <dbReference type="SAM" id="Phobius"/>
    </source>
</evidence>
<organism evidence="8 9">
    <name type="scientific">Meloidogyne hapla</name>
    <name type="common">Root-knot nematode worm</name>
    <dbReference type="NCBI Taxonomy" id="6305"/>
    <lineage>
        <taxon>Eukaryota</taxon>
        <taxon>Metazoa</taxon>
        <taxon>Ecdysozoa</taxon>
        <taxon>Nematoda</taxon>
        <taxon>Chromadorea</taxon>
        <taxon>Rhabditida</taxon>
        <taxon>Tylenchina</taxon>
        <taxon>Tylenchomorpha</taxon>
        <taxon>Tylenchoidea</taxon>
        <taxon>Meloidogynidae</taxon>
        <taxon>Meloidogyninae</taxon>
        <taxon>Meloidogyne</taxon>
    </lineage>
</organism>
<reference evidence="9" key="1">
    <citation type="submission" date="2016-11" db="UniProtKB">
        <authorList>
            <consortium name="WormBaseParasite"/>
        </authorList>
    </citation>
    <scope>IDENTIFICATION</scope>
</reference>
<feature type="compositionally biased region" description="Basic and acidic residues" evidence="4">
    <location>
        <begin position="733"/>
        <end position="770"/>
    </location>
</feature>
<dbReference type="SUPFAM" id="SSF56436">
    <property type="entry name" value="C-type lectin-like"/>
    <property type="match status" value="1"/>
</dbReference>
<dbReference type="Gene3D" id="2.60.120.290">
    <property type="entry name" value="Spermadhesin, CUB domain"/>
    <property type="match status" value="1"/>
</dbReference>
<dbReference type="SMART" id="SM00034">
    <property type="entry name" value="CLECT"/>
    <property type="match status" value="1"/>
</dbReference>
<feature type="region of interest" description="Disordered" evidence="4">
    <location>
        <begin position="723"/>
        <end position="809"/>
    </location>
</feature>